<dbReference type="OrthoDB" id="2692094at2759"/>
<name>A0A0C3NL81_PISTI</name>
<dbReference type="EMBL" id="KN832048">
    <property type="protein sequence ID" value="KIN96370.1"/>
    <property type="molecule type" value="Genomic_DNA"/>
</dbReference>
<gene>
    <name evidence="1" type="ORF">M404DRAFT_163297</name>
</gene>
<dbReference type="STRING" id="870435.A0A0C3NL81"/>
<keyword evidence="2" id="KW-1185">Reference proteome</keyword>
<proteinExistence type="predicted"/>
<feature type="non-terminal residue" evidence="1">
    <location>
        <position position="1"/>
    </location>
</feature>
<sequence>DGEEQEFTQVHHNALIIIKNHLYRHNMLCMNFTTYDLHRDQDSLNPCTHANIMVLSHETEENPHPYWYTCIIAIFHLEVCYNGPELNDHSTRRIDVLWVHWFACDKNFKAGWSMKRLPWVGFYPQDDLANAFGFIDPNDIVWAVHLIPAYHFGCTKDLLPPSTARCKSENDEDWEWYYVNM</sequence>
<reference evidence="2" key="2">
    <citation type="submission" date="2015-01" db="EMBL/GenBank/DDBJ databases">
        <title>Evolutionary Origins and Diversification of the Mycorrhizal Mutualists.</title>
        <authorList>
            <consortium name="DOE Joint Genome Institute"/>
            <consortium name="Mycorrhizal Genomics Consortium"/>
            <person name="Kohler A."/>
            <person name="Kuo A."/>
            <person name="Nagy L.G."/>
            <person name="Floudas D."/>
            <person name="Copeland A."/>
            <person name="Barry K.W."/>
            <person name="Cichocki N."/>
            <person name="Veneault-Fourrey C."/>
            <person name="LaButti K."/>
            <person name="Lindquist E.A."/>
            <person name="Lipzen A."/>
            <person name="Lundell T."/>
            <person name="Morin E."/>
            <person name="Murat C."/>
            <person name="Riley R."/>
            <person name="Ohm R."/>
            <person name="Sun H."/>
            <person name="Tunlid A."/>
            <person name="Henrissat B."/>
            <person name="Grigoriev I.V."/>
            <person name="Hibbett D.S."/>
            <person name="Martin F."/>
        </authorList>
    </citation>
    <scope>NUCLEOTIDE SEQUENCE [LARGE SCALE GENOMIC DNA]</scope>
    <source>
        <strain evidence="2">Marx 270</strain>
    </source>
</reference>
<accession>A0A0C3NL81</accession>
<dbReference type="Proteomes" id="UP000054217">
    <property type="component" value="Unassembled WGS sequence"/>
</dbReference>
<dbReference type="InParanoid" id="A0A0C3NL81"/>
<dbReference type="HOGENOM" id="CLU_002498_5_0_1"/>
<reference evidence="1 2" key="1">
    <citation type="submission" date="2014-04" db="EMBL/GenBank/DDBJ databases">
        <authorList>
            <consortium name="DOE Joint Genome Institute"/>
            <person name="Kuo A."/>
            <person name="Kohler A."/>
            <person name="Costa M.D."/>
            <person name="Nagy L.G."/>
            <person name="Floudas D."/>
            <person name="Copeland A."/>
            <person name="Barry K.W."/>
            <person name="Cichocki N."/>
            <person name="Veneault-Fourrey C."/>
            <person name="LaButti K."/>
            <person name="Lindquist E.A."/>
            <person name="Lipzen A."/>
            <person name="Lundell T."/>
            <person name="Morin E."/>
            <person name="Murat C."/>
            <person name="Sun H."/>
            <person name="Tunlid A."/>
            <person name="Henrissat B."/>
            <person name="Grigoriev I.V."/>
            <person name="Hibbett D.S."/>
            <person name="Martin F."/>
            <person name="Nordberg H.P."/>
            <person name="Cantor M.N."/>
            <person name="Hua S.X."/>
        </authorList>
    </citation>
    <scope>NUCLEOTIDE SEQUENCE [LARGE SCALE GENOMIC DNA]</scope>
    <source>
        <strain evidence="1 2">Marx 270</strain>
    </source>
</reference>
<evidence type="ECO:0000313" key="1">
    <source>
        <dbReference type="EMBL" id="KIN96370.1"/>
    </source>
</evidence>
<protein>
    <submittedName>
        <fullName evidence="1">Uncharacterized protein</fullName>
    </submittedName>
</protein>
<dbReference type="AlphaFoldDB" id="A0A0C3NL81"/>
<evidence type="ECO:0000313" key="2">
    <source>
        <dbReference type="Proteomes" id="UP000054217"/>
    </source>
</evidence>
<organism evidence="1 2">
    <name type="scientific">Pisolithus tinctorius Marx 270</name>
    <dbReference type="NCBI Taxonomy" id="870435"/>
    <lineage>
        <taxon>Eukaryota</taxon>
        <taxon>Fungi</taxon>
        <taxon>Dikarya</taxon>
        <taxon>Basidiomycota</taxon>
        <taxon>Agaricomycotina</taxon>
        <taxon>Agaricomycetes</taxon>
        <taxon>Agaricomycetidae</taxon>
        <taxon>Boletales</taxon>
        <taxon>Sclerodermatineae</taxon>
        <taxon>Pisolithaceae</taxon>
        <taxon>Pisolithus</taxon>
    </lineage>
</organism>